<dbReference type="SMART" id="SM00387">
    <property type="entry name" value="HATPase_c"/>
    <property type="match status" value="1"/>
</dbReference>
<reference evidence="20 21" key="1">
    <citation type="submission" date="2020-06" db="EMBL/GenBank/DDBJ databases">
        <title>Whole-genome sequence of Allochromatium humboldtianum DSM 21881, type strain.</title>
        <authorList>
            <person name="Kyndt J.A."/>
            <person name="Meyer T.E."/>
        </authorList>
    </citation>
    <scope>NUCLEOTIDE SEQUENCE [LARGE SCALE GENOMIC DNA]</scope>
    <source>
        <strain evidence="20 21">DSM 21881</strain>
    </source>
</reference>
<dbReference type="SUPFAM" id="SSF55785">
    <property type="entry name" value="PYP-like sensor domain (PAS domain)"/>
    <property type="match status" value="1"/>
</dbReference>
<dbReference type="Gene3D" id="1.10.287.130">
    <property type="match status" value="1"/>
</dbReference>
<feature type="compositionally biased region" description="Basic and acidic residues" evidence="15">
    <location>
        <begin position="932"/>
        <end position="941"/>
    </location>
</feature>
<evidence type="ECO:0000256" key="1">
    <source>
        <dbReference type="ARBA" id="ARBA00000085"/>
    </source>
</evidence>
<dbReference type="AlphaFoldDB" id="A0A850R5Q1"/>
<keyword evidence="11" id="KW-0472">Membrane</keyword>
<dbReference type="InterPro" id="IPR000014">
    <property type="entry name" value="PAS"/>
</dbReference>
<dbReference type="GO" id="GO:0005524">
    <property type="term" value="F:ATP binding"/>
    <property type="evidence" value="ECO:0007669"/>
    <property type="project" value="UniProtKB-KW"/>
</dbReference>
<dbReference type="PROSITE" id="PS50109">
    <property type="entry name" value="HIS_KIN"/>
    <property type="match status" value="1"/>
</dbReference>
<evidence type="ECO:0000256" key="6">
    <source>
        <dbReference type="ARBA" id="ARBA00022692"/>
    </source>
</evidence>
<feature type="modified residue" description="Phosphohistidine" evidence="12">
    <location>
        <position position="1003"/>
    </location>
</feature>
<dbReference type="PRINTS" id="PR00344">
    <property type="entry name" value="BCTRLSENSOR"/>
</dbReference>
<dbReference type="FunFam" id="3.30.565.10:FF:000010">
    <property type="entry name" value="Sensor histidine kinase RcsC"/>
    <property type="match status" value="1"/>
</dbReference>
<feature type="region of interest" description="Disordered" evidence="15">
    <location>
        <begin position="922"/>
        <end position="941"/>
    </location>
</feature>
<dbReference type="InterPro" id="IPR004358">
    <property type="entry name" value="Sig_transdc_His_kin-like_C"/>
</dbReference>
<keyword evidence="21" id="KW-1185">Reference proteome</keyword>
<dbReference type="GO" id="GO:0005886">
    <property type="term" value="C:plasma membrane"/>
    <property type="evidence" value="ECO:0007669"/>
    <property type="project" value="UniProtKB-SubCell"/>
</dbReference>
<feature type="domain" description="HPt" evidence="19">
    <location>
        <begin position="964"/>
        <end position="1062"/>
    </location>
</feature>
<dbReference type="SMART" id="SM00073">
    <property type="entry name" value="HPT"/>
    <property type="match status" value="1"/>
</dbReference>
<dbReference type="SMART" id="SM00388">
    <property type="entry name" value="HisKA"/>
    <property type="match status" value="1"/>
</dbReference>
<feature type="domain" description="Histidine kinase" evidence="16">
    <location>
        <begin position="538"/>
        <end position="758"/>
    </location>
</feature>
<keyword evidence="9" id="KW-1133">Transmembrane helix</keyword>
<dbReference type="PANTHER" id="PTHR45339">
    <property type="entry name" value="HYBRID SIGNAL TRANSDUCTION HISTIDINE KINASE J"/>
    <property type="match status" value="1"/>
</dbReference>
<evidence type="ECO:0000256" key="13">
    <source>
        <dbReference type="PROSITE-ProRule" id="PRU00169"/>
    </source>
</evidence>
<dbReference type="CDD" id="cd16922">
    <property type="entry name" value="HATPase_EvgS-ArcB-TorS-like"/>
    <property type="match status" value="1"/>
</dbReference>
<keyword evidence="7" id="KW-0547">Nucleotide-binding</keyword>
<dbReference type="InterPro" id="IPR036890">
    <property type="entry name" value="HATPase_C_sf"/>
</dbReference>
<comment type="catalytic activity">
    <reaction evidence="1">
        <text>ATP + protein L-histidine = ADP + protein N-phospho-L-histidine.</text>
        <dbReference type="EC" id="2.7.13.3"/>
    </reaction>
</comment>
<dbReference type="EMBL" id="JABZEO010000003">
    <property type="protein sequence ID" value="NVZ08678.1"/>
    <property type="molecule type" value="Genomic_DNA"/>
</dbReference>
<keyword evidence="5 13" id="KW-0597">Phosphoprotein</keyword>
<dbReference type="CDD" id="cd00088">
    <property type="entry name" value="HPT"/>
    <property type="match status" value="1"/>
</dbReference>
<dbReference type="CDD" id="cd17546">
    <property type="entry name" value="REC_hyHK_CKI1_RcsC-like"/>
    <property type="match status" value="1"/>
</dbReference>
<dbReference type="PANTHER" id="PTHR45339:SF1">
    <property type="entry name" value="HYBRID SIGNAL TRANSDUCTION HISTIDINE KINASE J"/>
    <property type="match status" value="1"/>
</dbReference>
<dbReference type="Gene3D" id="3.40.50.2300">
    <property type="match status" value="1"/>
</dbReference>
<dbReference type="Proteomes" id="UP000592294">
    <property type="component" value="Unassembled WGS sequence"/>
</dbReference>
<dbReference type="InterPro" id="IPR036641">
    <property type="entry name" value="HPT_dom_sf"/>
</dbReference>
<dbReference type="Pfam" id="PF00072">
    <property type="entry name" value="Response_reg"/>
    <property type="match status" value="1"/>
</dbReference>
<dbReference type="Gene3D" id="3.30.450.20">
    <property type="entry name" value="PAS domain"/>
    <property type="match status" value="1"/>
</dbReference>
<evidence type="ECO:0000256" key="2">
    <source>
        <dbReference type="ARBA" id="ARBA00004651"/>
    </source>
</evidence>
<evidence type="ECO:0000259" key="17">
    <source>
        <dbReference type="PROSITE" id="PS50110"/>
    </source>
</evidence>
<dbReference type="Pfam" id="PF02518">
    <property type="entry name" value="HATPase_c"/>
    <property type="match status" value="1"/>
</dbReference>
<dbReference type="SMART" id="SM00091">
    <property type="entry name" value="PAS"/>
    <property type="match status" value="1"/>
</dbReference>
<dbReference type="InterPro" id="IPR011006">
    <property type="entry name" value="CheY-like_superfamily"/>
</dbReference>
<evidence type="ECO:0000256" key="11">
    <source>
        <dbReference type="ARBA" id="ARBA00023136"/>
    </source>
</evidence>
<organism evidence="20 21">
    <name type="scientific">Allochromatium humboldtianum</name>
    <dbReference type="NCBI Taxonomy" id="504901"/>
    <lineage>
        <taxon>Bacteria</taxon>
        <taxon>Pseudomonadati</taxon>
        <taxon>Pseudomonadota</taxon>
        <taxon>Gammaproteobacteria</taxon>
        <taxon>Chromatiales</taxon>
        <taxon>Chromatiaceae</taxon>
        <taxon>Allochromatium</taxon>
    </lineage>
</organism>
<dbReference type="NCBIfam" id="TIGR00229">
    <property type="entry name" value="sensory_box"/>
    <property type="match status" value="1"/>
</dbReference>
<dbReference type="InterPro" id="IPR005467">
    <property type="entry name" value="His_kinase_dom"/>
</dbReference>
<evidence type="ECO:0000256" key="5">
    <source>
        <dbReference type="ARBA" id="ARBA00022553"/>
    </source>
</evidence>
<evidence type="ECO:0000256" key="8">
    <source>
        <dbReference type="ARBA" id="ARBA00022840"/>
    </source>
</evidence>
<dbReference type="SUPFAM" id="SSF55874">
    <property type="entry name" value="ATPase domain of HSP90 chaperone/DNA topoisomerase II/histidine kinase"/>
    <property type="match status" value="1"/>
</dbReference>
<evidence type="ECO:0000256" key="14">
    <source>
        <dbReference type="SAM" id="Coils"/>
    </source>
</evidence>
<keyword evidence="10" id="KW-0902">Two-component regulatory system</keyword>
<gene>
    <name evidence="20" type="ORF">HW932_05320</name>
</gene>
<name>A0A850R5Q1_9GAMM</name>
<evidence type="ECO:0000256" key="3">
    <source>
        <dbReference type="ARBA" id="ARBA00012438"/>
    </source>
</evidence>
<evidence type="ECO:0000256" key="12">
    <source>
        <dbReference type="PROSITE-ProRule" id="PRU00110"/>
    </source>
</evidence>
<feature type="coiled-coil region" evidence="14">
    <location>
        <begin position="493"/>
        <end position="531"/>
    </location>
</feature>
<dbReference type="PROSITE" id="PS50110">
    <property type="entry name" value="RESPONSE_REGULATORY"/>
    <property type="match status" value="1"/>
</dbReference>
<dbReference type="Pfam" id="PF00512">
    <property type="entry name" value="HisKA"/>
    <property type="match status" value="1"/>
</dbReference>
<dbReference type="InterPro" id="IPR001789">
    <property type="entry name" value="Sig_transdc_resp-reg_receiver"/>
</dbReference>
<dbReference type="RefSeq" id="WP_176975459.1">
    <property type="nucleotide sequence ID" value="NZ_JABZEO010000003.1"/>
</dbReference>
<comment type="caution">
    <text evidence="20">The sequence shown here is derived from an EMBL/GenBank/DDBJ whole genome shotgun (WGS) entry which is preliminary data.</text>
</comment>
<evidence type="ECO:0000256" key="15">
    <source>
        <dbReference type="SAM" id="MobiDB-lite"/>
    </source>
</evidence>
<keyword evidence="6" id="KW-0812">Transmembrane</keyword>
<dbReference type="InterPro" id="IPR035965">
    <property type="entry name" value="PAS-like_dom_sf"/>
</dbReference>
<evidence type="ECO:0000259" key="16">
    <source>
        <dbReference type="PROSITE" id="PS50109"/>
    </source>
</evidence>
<dbReference type="Pfam" id="PF13188">
    <property type="entry name" value="PAS_8"/>
    <property type="match status" value="1"/>
</dbReference>
<evidence type="ECO:0000259" key="18">
    <source>
        <dbReference type="PROSITE" id="PS50112"/>
    </source>
</evidence>
<feature type="domain" description="PAS" evidence="18">
    <location>
        <begin position="377"/>
        <end position="437"/>
    </location>
</feature>
<dbReference type="SUPFAM" id="SSF52172">
    <property type="entry name" value="CheY-like"/>
    <property type="match status" value="1"/>
</dbReference>
<dbReference type="SUPFAM" id="SSF47226">
    <property type="entry name" value="Histidine-containing phosphotransfer domain, HPT domain"/>
    <property type="match status" value="1"/>
</dbReference>
<keyword evidence="14" id="KW-0175">Coiled coil</keyword>
<evidence type="ECO:0000259" key="19">
    <source>
        <dbReference type="PROSITE" id="PS50894"/>
    </source>
</evidence>
<evidence type="ECO:0000313" key="21">
    <source>
        <dbReference type="Proteomes" id="UP000592294"/>
    </source>
</evidence>
<comment type="subcellular location">
    <subcellularLocation>
        <location evidence="2">Cell membrane</location>
        <topology evidence="2">Multi-pass membrane protein</topology>
    </subcellularLocation>
</comment>
<protein>
    <recommendedName>
        <fullName evidence="3">histidine kinase</fullName>
        <ecNumber evidence="3">2.7.13.3</ecNumber>
    </recommendedName>
</protein>
<dbReference type="InterPro" id="IPR008207">
    <property type="entry name" value="Sig_transdc_His_kin_Hpt_dom"/>
</dbReference>
<evidence type="ECO:0000256" key="7">
    <source>
        <dbReference type="ARBA" id="ARBA00022741"/>
    </source>
</evidence>
<accession>A0A850R5Q1</accession>
<dbReference type="PROSITE" id="PS50894">
    <property type="entry name" value="HPT"/>
    <property type="match status" value="1"/>
</dbReference>
<dbReference type="InterPro" id="IPR036097">
    <property type="entry name" value="HisK_dim/P_sf"/>
</dbReference>
<dbReference type="CDD" id="cd00082">
    <property type="entry name" value="HisKA"/>
    <property type="match status" value="1"/>
</dbReference>
<dbReference type="InterPro" id="IPR003661">
    <property type="entry name" value="HisK_dim/P_dom"/>
</dbReference>
<keyword evidence="4" id="KW-1003">Cell membrane</keyword>
<dbReference type="Pfam" id="PF01627">
    <property type="entry name" value="Hpt"/>
    <property type="match status" value="1"/>
</dbReference>
<feature type="modified residue" description="4-aspartylphosphate" evidence="13">
    <location>
        <position position="837"/>
    </location>
</feature>
<dbReference type="EC" id="2.7.13.3" evidence="3"/>
<evidence type="ECO:0000313" key="20">
    <source>
        <dbReference type="EMBL" id="NVZ08678.1"/>
    </source>
</evidence>
<dbReference type="GO" id="GO:0000155">
    <property type="term" value="F:phosphorelay sensor kinase activity"/>
    <property type="evidence" value="ECO:0007669"/>
    <property type="project" value="InterPro"/>
</dbReference>
<dbReference type="Gene3D" id="1.20.120.160">
    <property type="entry name" value="HPT domain"/>
    <property type="match status" value="1"/>
</dbReference>
<keyword evidence="8" id="KW-0067">ATP-binding</keyword>
<dbReference type="CDD" id="cd00130">
    <property type="entry name" value="PAS"/>
    <property type="match status" value="1"/>
</dbReference>
<sequence length="1063" mass="117099">MANPHDSSLTQMTGGRGLAVHLFVCANLFTETRAALAGALDATHLRLHPFSAHCGSPPVSAVELDRRIARVPSHEPVIWIGGCCLAPLMRERERHQPTKAKSLDALGFQRLDQCFHLLTEPAHVDAWLTEGAYLCTPSWLAQWRRQIERLGLQDRELARAVFGESTRYLLLLDTEHDPGAPGHLADLAAYLGLPARHERIGLSYLRLSLLQIGERALHRAECRLNDARLATARQQLAETAMAMDLVGRLSVAEGERGVIGQILEIFTALFAPTLCFYLPCTERQATHPETLGDPATPESLAEARDFAREHGTSRVTASGKGFLLRLQHENETLGVFLIDGLALSQHLRKYQNLALQMAGLCAMAVQRAQSIQLLSQSEARYRSLFESMSEGFALHEIILDDQGHPIDYRFLDVNRAFETLTGLQRADLIGRRVREVIPGIEGHWIKRYGEVALHGQAVRFEQFDSAFGRYFQIHAYSPRVGAFAVIFSDVTERRRAERELFEYREHLETLVESRTAELALAKQEAERASQAKSLFLANMSHEIRTPMNAILGLTHLLGREISVPAQRDRLLKIDGAAKHLLSVINDILDISKIEAGKLELQTSDFSPRVLIDQVSALIAEQIQSKGLDYRVDTGSLPAVLHGDATRLRQALLNYLGNALKFTERGRIRLQARLLEDSDEDVLISFEVVDTGIGIPEEMQGRLFTLFEQGDGSPIRRYGGTGLGLAITRRIAELMGGSAGVESAPGQGSRFWFTARLLKRADRELAPLEGQPSVIDAQETLAREFRGCRLLAAEDNPINQEVLLELLGQANLVADLADNGRRAVELAGQRRYRLVLMDVQMPEMDGLEATRRIRRLPGWGEAPILAMTANVLGQERQACLEAGMNDHIAKPVEPVVFYECLLRWLSSPGSRAVEEGAGLGAGAAGLAGSQTGPDERRSAPSEERDWLLEIPGLDAEFGLRCVGGKRQLYVRLLHKLVEGHRDDMVRLREHLAAGERDEAQRLVHTLKGASGTLGAVELQRAAAELEGMIRSGAVASGEEPEMAELAGRIGQALSGLEDGLAGSG</sequence>
<proteinExistence type="predicted"/>
<evidence type="ECO:0000256" key="10">
    <source>
        <dbReference type="ARBA" id="ARBA00023012"/>
    </source>
</evidence>
<dbReference type="SUPFAM" id="SSF47384">
    <property type="entry name" value="Homodimeric domain of signal transducing histidine kinase"/>
    <property type="match status" value="1"/>
</dbReference>
<evidence type="ECO:0000256" key="4">
    <source>
        <dbReference type="ARBA" id="ARBA00022475"/>
    </source>
</evidence>
<feature type="domain" description="Response regulatory" evidence="17">
    <location>
        <begin position="788"/>
        <end position="904"/>
    </location>
</feature>
<dbReference type="Gene3D" id="3.30.565.10">
    <property type="entry name" value="Histidine kinase-like ATPase, C-terminal domain"/>
    <property type="match status" value="1"/>
</dbReference>
<dbReference type="PROSITE" id="PS50112">
    <property type="entry name" value="PAS"/>
    <property type="match status" value="1"/>
</dbReference>
<dbReference type="InterPro" id="IPR003594">
    <property type="entry name" value="HATPase_dom"/>
</dbReference>
<evidence type="ECO:0000256" key="9">
    <source>
        <dbReference type="ARBA" id="ARBA00022989"/>
    </source>
</evidence>
<dbReference type="SMART" id="SM00448">
    <property type="entry name" value="REC"/>
    <property type="match status" value="1"/>
</dbReference>